<keyword evidence="2" id="KW-0808">Transferase</keyword>
<dbReference type="InterPro" id="IPR019999">
    <property type="entry name" value="Anth_synth_I-like"/>
</dbReference>
<keyword evidence="2" id="KW-0032">Aminotransferase</keyword>
<dbReference type="PANTHER" id="PTHR11236">
    <property type="entry name" value="AMINOBENZOATE/ANTHRANILATE SYNTHASE"/>
    <property type="match status" value="1"/>
</dbReference>
<proteinExistence type="predicted"/>
<dbReference type="PRINTS" id="PR00095">
    <property type="entry name" value="ANTSNTHASEI"/>
</dbReference>
<dbReference type="OMA" id="MKGTINA"/>
<sequence length="305" mass="35008">MIKAALNSFQNTPFIAIISYDKPDDSIICSPQNAIKLGIKFKLNAVNQTPISYFLEKYPISFDEYKKSFDKVINHQRNGNSYLLNLCFKTKIKTNLNLEDIYNHSNAAAVIYKKDDFVCFTPEPFVVIKDGFIHTFPMKGTINADIPNAKELLLNDQKEFSEQAMMTDLMRNDLNMVATDVKVERFRYIERVKNLYQTSSHISGKLRKELKLGDIFSKLLPAGSITGTPKIQTCKIIKECENEPRGFYSGVFIYFDGKICRSFVMIRFVKQDDNGLSFFSGGGITTRSDVKKEYDELIQKVYFPF</sequence>
<evidence type="ECO:0000313" key="3">
    <source>
        <dbReference type="Proteomes" id="UP000535509"/>
    </source>
</evidence>
<dbReference type="EMBL" id="AABTCC010000016">
    <property type="protein sequence ID" value="EAI8859388.1"/>
    <property type="molecule type" value="Genomic_DNA"/>
</dbReference>
<dbReference type="SUPFAM" id="SSF56322">
    <property type="entry name" value="ADC synthase"/>
    <property type="match status" value="1"/>
</dbReference>
<evidence type="ECO:0000313" key="2">
    <source>
        <dbReference type="EMBL" id="EAI8859388.1"/>
    </source>
</evidence>
<dbReference type="Proteomes" id="UP000535509">
    <property type="component" value="Unassembled WGS sequence"/>
</dbReference>
<keyword evidence="3" id="KW-1185">Reference proteome</keyword>
<dbReference type="InterPro" id="IPR005801">
    <property type="entry name" value="ADC_synthase"/>
</dbReference>
<name>A0A5L8JHB4_CAMFE</name>
<reference evidence="2 3" key="1">
    <citation type="submission" date="2018-06" db="EMBL/GenBank/DDBJ databases">
        <authorList>
            <consortium name="PulseNet: The National Subtyping Network for Foodborne Disease Surveillance"/>
            <person name="Tarr C.L."/>
            <person name="Trees E."/>
            <person name="Katz L.S."/>
            <person name="Carleton-Romer H.A."/>
            <person name="Stroika S."/>
            <person name="Kucerova Z."/>
            <person name="Roache K.F."/>
            <person name="Sabol A.L."/>
            <person name="Besser J."/>
            <person name="Gerner-Smidt P."/>
        </authorList>
    </citation>
    <scope>NUCLEOTIDE SEQUENCE [LARGE SCALE GENOMIC DNA]</scope>
    <source>
        <strain evidence="2 3">PNUSAC001503</strain>
    </source>
</reference>
<dbReference type="EC" id="2.6.1.85" evidence="2"/>
<evidence type="ECO:0000259" key="1">
    <source>
        <dbReference type="Pfam" id="PF00425"/>
    </source>
</evidence>
<dbReference type="PANTHER" id="PTHR11236:SF50">
    <property type="entry name" value="AMINODEOXYCHORISMATE SYNTHASE COMPONENT 1"/>
    <property type="match status" value="1"/>
</dbReference>
<dbReference type="InterPro" id="IPR015890">
    <property type="entry name" value="Chorismate_C"/>
</dbReference>
<dbReference type="GO" id="GO:0046820">
    <property type="term" value="F:4-amino-4-deoxychorismate synthase activity"/>
    <property type="evidence" value="ECO:0007669"/>
    <property type="project" value="UniProtKB-EC"/>
</dbReference>
<feature type="domain" description="Chorismate-utilising enzyme C-terminal" evidence="1">
    <location>
        <begin position="62"/>
        <end position="300"/>
    </location>
</feature>
<dbReference type="GeneID" id="61064925"/>
<gene>
    <name evidence="2" type="ORF">CX802_06055</name>
</gene>
<dbReference type="NCBIfam" id="NF005486">
    <property type="entry name" value="PRK07093.1"/>
    <property type="match status" value="1"/>
</dbReference>
<protein>
    <submittedName>
        <fullName evidence="2">Aminodeoxychorismate synthase component I</fullName>
        <ecNumber evidence="2">2.6.1.85</ecNumber>
    </submittedName>
</protein>
<dbReference type="RefSeq" id="WP_002849699.1">
    <property type="nucleotide sequence ID" value="NZ_AACCWR020000029.1"/>
</dbReference>
<comment type="caution">
    <text evidence="2">The sequence shown here is derived from an EMBL/GenBank/DDBJ whole genome shotgun (WGS) entry which is preliminary data.</text>
</comment>
<dbReference type="AlphaFoldDB" id="A0A5L8JHB4"/>
<dbReference type="Gene3D" id="3.60.120.10">
    <property type="entry name" value="Anthranilate synthase"/>
    <property type="match status" value="1"/>
</dbReference>
<dbReference type="Pfam" id="PF00425">
    <property type="entry name" value="Chorismate_bind"/>
    <property type="match status" value="1"/>
</dbReference>
<organism evidence="2 3">
    <name type="scientific">Campylobacter fetus</name>
    <dbReference type="NCBI Taxonomy" id="196"/>
    <lineage>
        <taxon>Bacteria</taxon>
        <taxon>Pseudomonadati</taxon>
        <taxon>Campylobacterota</taxon>
        <taxon>Epsilonproteobacteria</taxon>
        <taxon>Campylobacterales</taxon>
        <taxon>Campylobacteraceae</taxon>
        <taxon>Campylobacter</taxon>
    </lineage>
</organism>
<dbReference type="GO" id="GO:0000162">
    <property type="term" value="P:L-tryptophan biosynthetic process"/>
    <property type="evidence" value="ECO:0007669"/>
    <property type="project" value="TreeGrafter"/>
</dbReference>
<accession>A0A5L8JHB4</accession>